<sequence length="335" mass="37999">MFLKSKVSIGILSFEGTPSERTPKTKNKPTNESKKRKGTDQEDTPNPKKPMLNKVDSDLTNLCVTCETKTGDGRGSNFKIASWNVAGIRACIKKSGIEYFKKELPDILCLQEVKCSKVKLPPEVKVEGYHAYWCLGSKEGYAGVGLYSKTKPLNVKNGFDQPEYDSEGRVITAEYDDFYLINTYVPNAGNGLKNLSRRMQWDIDFRKYLKSLDEKKPIILCGDLNVSHQPIDLANPKTNTKTPGFTQEERDGLTALLDQGFVDSFRHLYPDKTGAYTYWTYVGNARSRNVGWRLDYFILSKRFIDNLCDNVIRPEVYGSDHCPIVLYLNIPSLEK</sequence>
<dbReference type="InterPro" id="IPR004808">
    <property type="entry name" value="AP_endonuc_1"/>
</dbReference>
<keyword evidence="10" id="KW-0227">DNA damage</keyword>
<keyword evidence="6 8" id="KW-0460">Magnesium</keyword>
<feature type="binding site" evidence="8">
    <location>
        <position position="225"/>
    </location>
    <ligand>
        <name>Mg(2+)</name>
        <dbReference type="ChEBI" id="CHEBI:18420"/>
        <label>1</label>
    </ligand>
</feature>
<evidence type="ECO:0000256" key="7">
    <source>
        <dbReference type="PIRSR" id="PIRSR604808-1"/>
    </source>
</evidence>
<feature type="active site" description="Proton donor/acceptor" evidence="7">
    <location>
        <position position="223"/>
    </location>
</feature>
<dbReference type="NCBIfam" id="TIGR00195">
    <property type="entry name" value="exoDNase_III"/>
    <property type="match status" value="1"/>
</dbReference>
<dbReference type="CDD" id="cd09087">
    <property type="entry name" value="Ape1-like_AP-endo"/>
    <property type="match status" value="1"/>
</dbReference>
<feature type="active site" description="Proton acceptor" evidence="7">
    <location>
        <position position="321"/>
    </location>
</feature>
<comment type="caution">
    <text evidence="13">The sequence shown here is derived from an EMBL/GenBank/DDBJ whole genome shotgun (WGS) entry which is preliminary data.</text>
</comment>
<feature type="binding site" evidence="8">
    <location>
        <position position="320"/>
    </location>
    <ligand>
        <name>Mg(2+)</name>
        <dbReference type="ChEBI" id="CHEBI:18420"/>
        <label>1</label>
    </ligand>
</feature>
<dbReference type="AlphaFoldDB" id="A0AAN9Y5R8"/>
<dbReference type="InterPro" id="IPR020847">
    <property type="entry name" value="AP_endonuclease_F1_BS"/>
</dbReference>
<feature type="site" description="Important for catalytic activity" evidence="9">
    <location>
        <position position="295"/>
    </location>
</feature>
<evidence type="ECO:0000256" key="3">
    <source>
        <dbReference type="ARBA" id="ARBA00007092"/>
    </source>
</evidence>
<dbReference type="FunFam" id="3.60.10.10:FF:000226">
    <property type="entry name" value="DNA-(apurinic or apyrimidinic site) lyase"/>
    <property type="match status" value="1"/>
</dbReference>
<dbReference type="GO" id="GO:0003677">
    <property type="term" value="F:DNA binding"/>
    <property type="evidence" value="ECO:0007669"/>
    <property type="project" value="InterPro"/>
</dbReference>
<keyword evidence="8" id="KW-0464">Manganese</keyword>
<feature type="binding site" evidence="8">
    <location>
        <position position="321"/>
    </location>
    <ligand>
        <name>Mg(2+)</name>
        <dbReference type="ChEBI" id="CHEBI:18420"/>
        <label>1</label>
    </ligand>
</feature>
<dbReference type="Proteomes" id="UP001367676">
    <property type="component" value="Unassembled WGS sequence"/>
</dbReference>
<dbReference type="PROSITE" id="PS51435">
    <property type="entry name" value="AP_NUCLEASE_F1_4"/>
    <property type="match status" value="1"/>
</dbReference>
<dbReference type="PROSITE" id="PS00726">
    <property type="entry name" value="AP_NUCLEASE_F1_1"/>
    <property type="match status" value="1"/>
</dbReference>
<name>A0AAN9Y5R8_9HEMI</name>
<dbReference type="SUPFAM" id="SSF56219">
    <property type="entry name" value="DNase I-like"/>
    <property type="match status" value="1"/>
</dbReference>
<feature type="binding site" evidence="8">
    <location>
        <position position="84"/>
    </location>
    <ligand>
        <name>Mg(2+)</name>
        <dbReference type="ChEBI" id="CHEBI:18420"/>
        <label>1</label>
    </ligand>
</feature>
<dbReference type="GO" id="GO:0046872">
    <property type="term" value="F:metal ion binding"/>
    <property type="evidence" value="ECO:0007669"/>
    <property type="project" value="UniProtKB-KW"/>
</dbReference>
<dbReference type="PANTHER" id="PTHR22748">
    <property type="entry name" value="AP ENDONUCLEASE"/>
    <property type="match status" value="1"/>
</dbReference>
<evidence type="ECO:0000313" key="14">
    <source>
        <dbReference type="Proteomes" id="UP001367676"/>
    </source>
</evidence>
<feature type="binding site" evidence="8">
    <location>
        <position position="112"/>
    </location>
    <ligand>
        <name>Mg(2+)</name>
        <dbReference type="ChEBI" id="CHEBI:18420"/>
        <label>1</label>
    </ligand>
</feature>
<dbReference type="GO" id="GO:0008081">
    <property type="term" value="F:phosphoric diester hydrolase activity"/>
    <property type="evidence" value="ECO:0007669"/>
    <property type="project" value="TreeGrafter"/>
</dbReference>
<keyword evidence="10" id="KW-0234">DNA repair</keyword>
<evidence type="ECO:0000256" key="6">
    <source>
        <dbReference type="ARBA" id="ARBA00022842"/>
    </source>
</evidence>
<feature type="binding site" evidence="8">
    <location>
        <position position="223"/>
    </location>
    <ligand>
        <name>Mg(2+)</name>
        <dbReference type="ChEBI" id="CHEBI:18420"/>
        <label>1</label>
    </ligand>
</feature>
<comment type="catalytic activity">
    <reaction evidence="1">
        <text>Exonucleolytic cleavage in the 3'- to 5'-direction to yield nucleoside 5'-phosphates.</text>
        <dbReference type="EC" id="3.1.11.2"/>
    </reaction>
</comment>
<keyword evidence="4 8" id="KW-0479">Metal-binding</keyword>
<dbReference type="PROSITE" id="PS00727">
    <property type="entry name" value="AP_NUCLEASE_F1_2"/>
    <property type="match status" value="1"/>
</dbReference>
<feature type="site" description="Transition state stabilizer" evidence="9">
    <location>
        <position position="225"/>
    </location>
</feature>
<evidence type="ECO:0000256" key="11">
    <source>
        <dbReference type="SAM" id="MobiDB-lite"/>
    </source>
</evidence>
<dbReference type="GO" id="GO:0008311">
    <property type="term" value="F:double-stranded DNA 3'-5' DNA exonuclease activity"/>
    <property type="evidence" value="ECO:0007669"/>
    <property type="project" value="UniProtKB-EC"/>
</dbReference>
<evidence type="ECO:0000256" key="1">
    <source>
        <dbReference type="ARBA" id="ARBA00000493"/>
    </source>
</evidence>
<dbReference type="NCBIfam" id="TIGR00633">
    <property type="entry name" value="xth"/>
    <property type="match status" value="1"/>
</dbReference>
<feature type="site" description="Interaction with DNA substrate" evidence="9">
    <location>
        <position position="321"/>
    </location>
</feature>
<dbReference type="EC" id="3.1.11.2" evidence="10"/>
<evidence type="ECO:0000256" key="5">
    <source>
        <dbReference type="ARBA" id="ARBA00022801"/>
    </source>
</evidence>
<dbReference type="InterPro" id="IPR005135">
    <property type="entry name" value="Endo/exonuclease/phosphatase"/>
</dbReference>
<gene>
    <name evidence="13" type="ORF">V9T40_009982</name>
</gene>
<organism evidence="13 14">
    <name type="scientific">Parthenolecanium corni</name>
    <dbReference type="NCBI Taxonomy" id="536013"/>
    <lineage>
        <taxon>Eukaryota</taxon>
        <taxon>Metazoa</taxon>
        <taxon>Ecdysozoa</taxon>
        <taxon>Arthropoda</taxon>
        <taxon>Hexapoda</taxon>
        <taxon>Insecta</taxon>
        <taxon>Pterygota</taxon>
        <taxon>Neoptera</taxon>
        <taxon>Paraneoptera</taxon>
        <taxon>Hemiptera</taxon>
        <taxon>Sternorrhyncha</taxon>
        <taxon>Coccoidea</taxon>
        <taxon>Coccidae</taxon>
        <taxon>Parthenolecanium</taxon>
    </lineage>
</organism>
<dbReference type="GO" id="GO:0005634">
    <property type="term" value="C:nucleus"/>
    <property type="evidence" value="ECO:0007669"/>
    <property type="project" value="TreeGrafter"/>
</dbReference>
<comment type="cofactor">
    <cofactor evidence="8 10">
        <name>Mg(2+)</name>
        <dbReference type="ChEBI" id="CHEBI:18420"/>
    </cofactor>
    <cofactor evidence="8 10">
        <name>Mn(2+)</name>
        <dbReference type="ChEBI" id="CHEBI:29035"/>
    </cofactor>
    <text evidence="8 10">Probably binds two magnesium or manganese ions per subunit.</text>
</comment>
<feature type="domain" description="Endonuclease/exonuclease/phosphatase" evidence="12">
    <location>
        <begin position="81"/>
        <end position="321"/>
    </location>
</feature>
<dbReference type="EMBL" id="JBBCAQ010000017">
    <property type="protein sequence ID" value="KAK7597757.1"/>
    <property type="molecule type" value="Genomic_DNA"/>
</dbReference>
<evidence type="ECO:0000256" key="9">
    <source>
        <dbReference type="PIRSR" id="PIRSR604808-3"/>
    </source>
</evidence>
<dbReference type="InterPro" id="IPR020848">
    <property type="entry name" value="AP_endonuclease_F1_CS"/>
</dbReference>
<dbReference type="EC" id="3.1.21.-" evidence="10"/>
<feature type="region of interest" description="Disordered" evidence="11">
    <location>
        <begin position="1"/>
        <end position="54"/>
    </location>
</feature>
<comment type="similarity">
    <text evidence="3 10">Belongs to the DNA repair enzymes AP/ExoA family.</text>
</comment>
<dbReference type="PANTHER" id="PTHR22748:SF6">
    <property type="entry name" value="DNA-(APURINIC OR APYRIMIDINIC SITE) ENDONUCLEASE"/>
    <property type="match status" value="1"/>
</dbReference>
<evidence type="ECO:0000313" key="13">
    <source>
        <dbReference type="EMBL" id="KAK7597757.1"/>
    </source>
</evidence>
<protein>
    <recommendedName>
        <fullName evidence="10">DNA repair nuclease/redox regulator APEX1</fullName>
        <shortName evidence="10">APEN</shortName>
        <shortName evidence="10">REF-1</shortName>
        <ecNumber evidence="10">3.1.11.2</ecNumber>
        <ecNumber evidence="10">3.1.21.-</ecNumber>
    </recommendedName>
    <alternativeName>
        <fullName evidence="10">APEX nuclease</fullName>
    </alternativeName>
    <alternativeName>
        <fullName evidence="10">Apurinic-apyrimidinic endonuclease 1</fullName>
    </alternativeName>
    <alternativeName>
        <fullName evidence="10">Redox factor-1</fullName>
    </alternativeName>
    <component>
        <recommendedName>
            <fullName evidence="10">DNA repair nuclease/redox regulator APEX1, mitochondrial</fullName>
        </recommendedName>
    </component>
</protein>
<evidence type="ECO:0000256" key="10">
    <source>
        <dbReference type="RuleBase" id="RU362131"/>
    </source>
</evidence>
<dbReference type="GO" id="GO:0006284">
    <property type="term" value="P:base-excision repair"/>
    <property type="evidence" value="ECO:0007669"/>
    <property type="project" value="TreeGrafter"/>
</dbReference>
<feature type="active site" evidence="7">
    <location>
        <position position="184"/>
    </location>
</feature>
<evidence type="ECO:0000256" key="4">
    <source>
        <dbReference type="ARBA" id="ARBA00022723"/>
    </source>
</evidence>
<keyword evidence="5" id="KW-0378">Hydrolase</keyword>
<dbReference type="Gene3D" id="3.60.10.10">
    <property type="entry name" value="Endonuclease/exonuclease/phosphatase"/>
    <property type="match status" value="1"/>
</dbReference>
<evidence type="ECO:0000259" key="12">
    <source>
        <dbReference type="Pfam" id="PF03372"/>
    </source>
</evidence>
<evidence type="ECO:0000256" key="2">
    <source>
        <dbReference type="ARBA" id="ARBA00001936"/>
    </source>
</evidence>
<dbReference type="InterPro" id="IPR036691">
    <property type="entry name" value="Endo/exonu/phosph_ase_sf"/>
</dbReference>
<comment type="cofactor">
    <cofactor evidence="2">
        <name>Mn(2+)</name>
        <dbReference type="ChEBI" id="CHEBI:29035"/>
    </cofactor>
</comment>
<dbReference type="GO" id="GO:0003906">
    <property type="term" value="F:DNA-(apurinic or apyrimidinic site) endonuclease activity"/>
    <property type="evidence" value="ECO:0007669"/>
    <property type="project" value="TreeGrafter"/>
</dbReference>
<evidence type="ECO:0000256" key="8">
    <source>
        <dbReference type="PIRSR" id="PIRSR604808-2"/>
    </source>
</evidence>
<accession>A0AAN9Y5R8</accession>
<reference evidence="13 14" key="1">
    <citation type="submission" date="2024-03" db="EMBL/GenBank/DDBJ databases">
        <title>Adaptation during the transition from Ophiocordyceps entomopathogen to insect associate is accompanied by gene loss and intensified selection.</title>
        <authorList>
            <person name="Ward C.M."/>
            <person name="Onetto C.A."/>
            <person name="Borneman A.R."/>
        </authorList>
    </citation>
    <scope>NUCLEOTIDE SEQUENCE [LARGE SCALE GENOMIC DNA]</scope>
    <source>
        <strain evidence="13">AWRI1</strain>
        <tissue evidence="13">Single Adult Female</tissue>
    </source>
</reference>
<keyword evidence="14" id="KW-1185">Reference proteome</keyword>
<dbReference type="Pfam" id="PF03372">
    <property type="entry name" value="Exo_endo_phos"/>
    <property type="match status" value="1"/>
</dbReference>
<proteinExistence type="inferred from homology"/>